<dbReference type="OrthoDB" id="5359099at2"/>
<reference evidence="1 2" key="1">
    <citation type="journal article" date="2017" name="Genome Biol. Evol.">
        <title>Comparative Genomic Analysis Identifies a Campylobacter Clade Deficient in Selenium Metabolism.</title>
        <authorList>
            <person name="Miller W.G."/>
            <person name="Yee E."/>
            <person name="Lopes B.S."/>
            <person name="Chapman M.H."/>
            <person name="Huynh S."/>
            <person name="Bono J.L."/>
            <person name="Parker C.T."/>
            <person name="Strachan N.J.C."/>
            <person name="Forbes K.J."/>
        </authorList>
    </citation>
    <scope>NUCLEOTIDE SEQUENCE [LARGE SCALE GENOMIC DNA]</scope>
    <source>
        <strain evidence="1 2">RM8964</strain>
    </source>
</reference>
<name>A0A1X9T288_9BACT</name>
<sequence length="432" mass="49286">MIQTKSYQIDGINDAELDIKRDSKLEFKLTYDNAKEIRSIITVIPGLGEDGDAYYRSKLAQSIARDMDAAVITVNYFGVKSNPPEAKFSIDEIDELILKTVADSIGNPIPDDIKLTKMDSDEIWNYINKHLFNFIGMQKITGKLRLDFKLPIHMTLAPPNGEYQNFGLMAALDVINSVLYIKNNPPFKVSPSCKNGGGLATIYVGSSHGGYIANLCAKYVPWAVDAVLDNCGWNLSTEIFDKKDYQQGTFRTIGFGKEIDFTKYRRDSRDNENFHLCVSDKTYWTSNSQSPNYFSRSRYEIRDLNETSHLLIQAQYSKPIFKCYHVQGDIVAPIDEKIKFYDQLNALGFDATLDIVSDKSRIDGKFIKDLNHGMGMSMKLLVANNYEWLMDKIAQNKKLKHEPNIKFKTSQYLYEFNEQNNQVSLKCSKITQ</sequence>
<dbReference type="AlphaFoldDB" id="A0A1X9T288"/>
<evidence type="ECO:0000313" key="2">
    <source>
        <dbReference type="Proteomes" id="UP000194265"/>
    </source>
</evidence>
<dbReference type="Gene3D" id="3.40.50.1820">
    <property type="entry name" value="alpha/beta hydrolase"/>
    <property type="match status" value="1"/>
</dbReference>
<gene>
    <name evidence="1" type="ORF">CVIC8964_1251</name>
</gene>
<evidence type="ECO:0000313" key="1">
    <source>
        <dbReference type="EMBL" id="ARR02644.1"/>
    </source>
</evidence>
<organism evidence="1 2">
    <name type="scientific">Campylobacter vicugnae</name>
    <dbReference type="NCBI Taxonomy" id="1660076"/>
    <lineage>
        <taxon>Bacteria</taxon>
        <taxon>Pseudomonadati</taxon>
        <taxon>Campylobacterota</taxon>
        <taxon>Epsilonproteobacteria</taxon>
        <taxon>Campylobacterales</taxon>
        <taxon>Campylobacteraceae</taxon>
        <taxon>Campylobacter</taxon>
    </lineage>
</organism>
<dbReference type="Pfam" id="PF11144">
    <property type="entry name" value="DUF2920"/>
    <property type="match status" value="1"/>
</dbReference>
<dbReference type="SUPFAM" id="SSF53474">
    <property type="entry name" value="alpha/beta-Hydrolases"/>
    <property type="match status" value="1"/>
</dbReference>
<dbReference type="EMBL" id="CP018791">
    <property type="protein sequence ID" value="ARR02644.1"/>
    <property type="molecule type" value="Genomic_DNA"/>
</dbReference>
<protein>
    <submittedName>
        <fullName evidence="1">DUF2920 domain protein</fullName>
    </submittedName>
</protein>
<dbReference type="InterPro" id="IPR029058">
    <property type="entry name" value="AB_hydrolase_fold"/>
</dbReference>
<dbReference type="RefSeq" id="WP_086333897.1">
    <property type="nucleotide sequence ID" value="NZ_CP018791.1"/>
</dbReference>
<accession>A0A1X9T288</accession>
<dbReference type="STRING" id="1660074.CVIC8964_1251"/>
<proteinExistence type="predicted"/>
<dbReference type="Proteomes" id="UP000194265">
    <property type="component" value="Chromosome"/>
</dbReference>
<dbReference type="InterPro" id="IPR022605">
    <property type="entry name" value="DUF2920"/>
</dbReference>